<feature type="compositionally biased region" description="Basic and acidic residues" evidence="1">
    <location>
        <begin position="60"/>
        <end position="69"/>
    </location>
</feature>
<accession>D2NSG8</accession>
<evidence type="ECO:0000256" key="1">
    <source>
        <dbReference type="SAM" id="MobiDB-lite"/>
    </source>
</evidence>
<keyword evidence="3" id="KW-1185">Reference proteome</keyword>
<dbReference type="EMBL" id="AP011540">
    <property type="protein sequence ID" value="BAI64594.1"/>
    <property type="molecule type" value="Genomic_DNA"/>
</dbReference>
<evidence type="ECO:0000313" key="2">
    <source>
        <dbReference type="EMBL" id="BAI64594.1"/>
    </source>
</evidence>
<proteinExistence type="predicted"/>
<evidence type="ECO:0000313" key="3">
    <source>
        <dbReference type="Proteomes" id="UP000001883"/>
    </source>
</evidence>
<gene>
    <name evidence="2" type="ordered locus">RMDY18_07620</name>
</gene>
<organism evidence="2 3">
    <name type="scientific">Rothia mucilaginosa (strain DY-18)</name>
    <name type="common">Stomatococcus mucilaginosus</name>
    <dbReference type="NCBI Taxonomy" id="680646"/>
    <lineage>
        <taxon>Bacteria</taxon>
        <taxon>Bacillati</taxon>
        <taxon>Actinomycetota</taxon>
        <taxon>Actinomycetes</taxon>
        <taxon>Micrococcales</taxon>
        <taxon>Micrococcaceae</taxon>
        <taxon>Rothia</taxon>
    </lineage>
</organism>
<dbReference type="KEGG" id="rmu:RMDY18_07620"/>
<sequence>MRHNIVHFAGDACAFVLRGEAAFLFLLVFEAAGAFFELFAAQFAHAAGVAEEPEDGEDGSAEHAEHQGDEDAGGYVVPVVEE</sequence>
<dbReference type="HOGENOM" id="CLU_2556176_0_0_11"/>
<dbReference type="AlphaFoldDB" id="D2NSG8"/>
<feature type="region of interest" description="Disordered" evidence="1">
    <location>
        <begin position="49"/>
        <end position="82"/>
    </location>
</feature>
<reference evidence="3" key="1">
    <citation type="submission" date="2009-07" db="EMBL/GenBank/DDBJ databases">
        <title>Complete genome sequence of Rothia mucilaginosa DJ.</title>
        <authorList>
            <person name="Yamane K."/>
            <person name="Nambu T."/>
            <person name="Mashimo C."/>
            <person name="Sugimori C."/>
            <person name="Yamanaka T."/>
            <person name="Leung K."/>
            <person name="Fukushima H."/>
        </authorList>
    </citation>
    <scope>NUCLEOTIDE SEQUENCE [LARGE SCALE GENOMIC DNA]</scope>
    <source>
        <strain evidence="3">DY-18</strain>
    </source>
</reference>
<reference evidence="2 3" key="3">
    <citation type="journal article" date="2010" name="Sequencing">
        <title>Complete Genome Sequence of Rothia mucilaginosa DY-18: A Clinical Isolate with Dense Meshwork-Like Structures from a Persistent Apical Periodontitis Lesion.</title>
        <authorList>
            <person name="Yamane K."/>
            <person name="Nambu T."/>
            <person name="Yamanaka T."/>
            <person name="Mashimo C."/>
            <person name="Sugimori C."/>
            <person name="Leung K.-P."/>
            <person name="Fukushima H."/>
        </authorList>
    </citation>
    <scope>NUCLEOTIDE SEQUENCE [LARGE SCALE GENOMIC DNA]</scope>
    <source>
        <strain evidence="2 3">DY-18</strain>
    </source>
</reference>
<protein>
    <submittedName>
        <fullName evidence="2">Uncharacterized protein</fullName>
    </submittedName>
</protein>
<dbReference type="Proteomes" id="UP000001883">
    <property type="component" value="Chromosome"/>
</dbReference>
<reference evidence="2 3" key="2">
    <citation type="journal article" date="2010" name="J Osaka Dent Univ">
        <title>Isolation and identification of Rothia mucilaginosa from persistent apical periodontitis lesions.</title>
        <authorList>
            <person name="Yamane K."/>
            <person name="Yoshida M."/>
            <person name="Fujihira T."/>
            <person name="Baba T."/>
            <person name="Tsuji N."/>
            <person name="Hayashi H."/>
            <person name="Sugimori C."/>
            <person name="Yamanaka T."/>
            <person name="Mashimo C."/>
            <person name="Nambu T."/>
            <person name="Kawai H."/>
            <person name="Fukushima H."/>
        </authorList>
    </citation>
    <scope>NUCLEOTIDE SEQUENCE [LARGE SCALE GENOMIC DNA]</scope>
    <source>
        <strain evidence="2 3">DY-18</strain>
    </source>
</reference>
<name>D2NSG8_ROTMD</name>